<proteinExistence type="predicted"/>
<name>A0A2A2KQG5_9BILA</name>
<dbReference type="AlphaFoldDB" id="A0A2A2KQG5"/>
<organism evidence="1 2">
    <name type="scientific">Diploscapter pachys</name>
    <dbReference type="NCBI Taxonomy" id="2018661"/>
    <lineage>
        <taxon>Eukaryota</taxon>
        <taxon>Metazoa</taxon>
        <taxon>Ecdysozoa</taxon>
        <taxon>Nematoda</taxon>
        <taxon>Chromadorea</taxon>
        <taxon>Rhabditida</taxon>
        <taxon>Rhabditina</taxon>
        <taxon>Rhabditomorpha</taxon>
        <taxon>Rhabditoidea</taxon>
        <taxon>Rhabditidae</taxon>
        <taxon>Diploscapter</taxon>
    </lineage>
</organism>
<comment type="caution">
    <text evidence="1">The sequence shown here is derived from an EMBL/GenBank/DDBJ whole genome shotgun (WGS) entry which is preliminary data.</text>
</comment>
<reference evidence="1 2" key="1">
    <citation type="journal article" date="2017" name="Curr. Biol.">
        <title>Genome architecture and evolution of a unichromosomal asexual nematode.</title>
        <authorList>
            <person name="Fradin H."/>
            <person name="Zegar C."/>
            <person name="Gutwein M."/>
            <person name="Lucas J."/>
            <person name="Kovtun M."/>
            <person name="Corcoran D."/>
            <person name="Baugh L.R."/>
            <person name="Kiontke K."/>
            <person name="Gunsalus K."/>
            <person name="Fitch D.H."/>
            <person name="Piano F."/>
        </authorList>
    </citation>
    <scope>NUCLEOTIDE SEQUENCE [LARGE SCALE GENOMIC DNA]</scope>
    <source>
        <strain evidence="1">PF1309</strain>
    </source>
</reference>
<dbReference type="Proteomes" id="UP000218231">
    <property type="component" value="Unassembled WGS sequence"/>
</dbReference>
<evidence type="ECO:0000313" key="2">
    <source>
        <dbReference type="Proteomes" id="UP000218231"/>
    </source>
</evidence>
<sequence>MDKPGMDPPPYMEKTQNALNAAALGQSSMHDPQPIIYPPISLQNPMMTSSSSSNIVHPSSVAVPMPPGPTTLYLIDDMSQVPKDGVVVPNVVYAKMPKQGCCANPCTKVAIVCIVALICEPLLINDMANAPPLYDSVYSKTEPTSNASQPGLAQFPPGPTQSQPYYANFQPQQPPVYVAPPTFIPAQNTNTIYVIDGRTQYPQPVQSGKKMTNVGVCCL</sequence>
<dbReference type="EMBL" id="LIAE01007927">
    <property type="protein sequence ID" value="PAV76236.1"/>
    <property type="molecule type" value="Genomic_DNA"/>
</dbReference>
<evidence type="ECO:0000313" key="1">
    <source>
        <dbReference type="EMBL" id="PAV76236.1"/>
    </source>
</evidence>
<gene>
    <name evidence="1" type="ORF">WR25_17575</name>
</gene>
<protein>
    <submittedName>
        <fullName evidence="1">Uncharacterized protein</fullName>
    </submittedName>
</protein>
<accession>A0A2A2KQG5</accession>
<keyword evidence="2" id="KW-1185">Reference proteome</keyword>